<dbReference type="GeneID" id="57365570"/>
<sequence>MKKLSIDIGGSSVKAGIVADGTVSDRQKFSTPNTYLDFKILLEDLIKRYRTVDDFELIAVAVPGTVENDGTVRFGGAIPYLDQINLKTVVNKMSGLPVTIENDAKAATLGEMRRGNLREIRNGAALILGTGVGLGICLNGSLYKGSHHQAGELSFMMRDRRVQSGDSFVGIGLSAVNLVEDLASILNTEADGATVFARLNQQANADANQRFADYCFGVAQICFNLQTVLDLDKIVIGGGISSQPLLIEKVQEAYQQILNTSPIIKKTVKQIDITDAFFKANANLIGAAEVINYG</sequence>
<name>A0AAW8YI95_PEDAC</name>
<dbReference type="InterPro" id="IPR043129">
    <property type="entry name" value="ATPase_NBD"/>
</dbReference>
<dbReference type="PANTHER" id="PTHR18964">
    <property type="entry name" value="ROK (REPRESSOR, ORF, KINASE) FAMILY"/>
    <property type="match status" value="1"/>
</dbReference>
<dbReference type="PANTHER" id="PTHR18964:SF170">
    <property type="entry name" value="SUGAR KINASE"/>
    <property type="match status" value="1"/>
</dbReference>
<reference evidence="2" key="2">
    <citation type="submission" date="2023-10" db="EMBL/GenBank/DDBJ databases">
        <authorList>
            <person name="Khurajog B."/>
        </authorList>
    </citation>
    <scope>NUCLEOTIDE SEQUENCE</scope>
    <source>
        <strain evidence="2">BF9</strain>
    </source>
</reference>
<reference evidence="2" key="1">
    <citation type="journal article" date="2023" name="PeerJ">
        <title>Selection and evaluation of lactic acid bacteria from chicken feces in Thailand as potential probiotics.</title>
        <authorList>
            <person name="Khurajog B."/>
            <person name="Disastra Y."/>
            <person name="Lawwyne L.D."/>
            <person name="Sirichokchatchawan W."/>
            <person name="Niyomtham W."/>
            <person name="Yindee J."/>
            <person name="Hampson D.J."/>
            <person name="Prapasarakul N."/>
        </authorList>
    </citation>
    <scope>NUCLEOTIDE SEQUENCE</scope>
    <source>
        <strain evidence="2">BF9</strain>
    </source>
</reference>
<gene>
    <name evidence="2" type="ORF">R0G89_08980</name>
</gene>
<dbReference type="InterPro" id="IPR000600">
    <property type="entry name" value="ROK"/>
</dbReference>
<proteinExistence type="inferred from homology"/>
<dbReference type="RefSeq" id="WP_005916203.1">
    <property type="nucleotide sequence ID" value="NZ_BJMF01000002.1"/>
</dbReference>
<evidence type="ECO:0000313" key="2">
    <source>
        <dbReference type="EMBL" id="MDV2621862.1"/>
    </source>
</evidence>
<dbReference type="EMBL" id="JAWJAV010000006">
    <property type="protein sequence ID" value="MDV2621862.1"/>
    <property type="molecule type" value="Genomic_DNA"/>
</dbReference>
<evidence type="ECO:0000313" key="3">
    <source>
        <dbReference type="Proteomes" id="UP001280897"/>
    </source>
</evidence>
<comment type="caution">
    <text evidence="2">The sequence shown here is derived from an EMBL/GenBank/DDBJ whole genome shotgun (WGS) entry which is preliminary data.</text>
</comment>
<dbReference type="AlphaFoldDB" id="A0AAW8YI95"/>
<comment type="similarity">
    <text evidence="1">Belongs to the ROK (NagC/XylR) family.</text>
</comment>
<evidence type="ECO:0000256" key="1">
    <source>
        <dbReference type="ARBA" id="ARBA00006479"/>
    </source>
</evidence>
<protein>
    <submittedName>
        <fullName evidence="2">ROK family protein</fullName>
    </submittedName>
</protein>
<dbReference type="Pfam" id="PF00480">
    <property type="entry name" value="ROK"/>
    <property type="match status" value="1"/>
</dbReference>
<dbReference type="Proteomes" id="UP001280897">
    <property type="component" value="Unassembled WGS sequence"/>
</dbReference>
<organism evidence="2 3">
    <name type="scientific">Pediococcus acidilactici</name>
    <dbReference type="NCBI Taxonomy" id="1254"/>
    <lineage>
        <taxon>Bacteria</taxon>
        <taxon>Bacillati</taxon>
        <taxon>Bacillota</taxon>
        <taxon>Bacilli</taxon>
        <taxon>Lactobacillales</taxon>
        <taxon>Lactobacillaceae</taxon>
        <taxon>Pediococcus</taxon>
        <taxon>Pediococcus acidilactici group</taxon>
    </lineage>
</organism>
<dbReference type="CDD" id="cd24152">
    <property type="entry name" value="ASKHA_NBD_ROK-like"/>
    <property type="match status" value="1"/>
</dbReference>
<dbReference type="Gene3D" id="3.30.420.40">
    <property type="match status" value="2"/>
</dbReference>
<dbReference type="SUPFAM" id="SSF53067">
    <property type="entry name" value="Actin-like ATPase domain"/>
    <property type="match status" value="1"/>
</dbReference>
<accession>A0AAW8YI95</accession>